<dbReference type="EMBL" id="QFPW01000001">
    <property type="protein sequence ID" value="PZQ52387.1"/>
    <property type="molecule type" value="Genomic_DNA"/>
</dbReference>
<name>A0A2W5Q4V6_RHOSU</name>
<dbReference type="AlphaFoldDB" id="A0A2W5Q4V6"/>
<accession>A0A2W5Q4V6</accession>
<gene>
    <name evidence="1" type="ORF">DI556_01640</name>
</gene>
<proteinExistence type="predicted"/>
<evidence type="ECO:0000313" key="1">
    <source>
        <dbReference type="EMBL" id="PZQ52387.1"/>
    </source>
</evidence>
<reference evidence="1 2" key="1">
    <citation type="submission" date="2017-08" db="EMBL/GenBank/DDBJ databases">
        <title>Infants hospitalized years apart are colonized by the same room-sourced microbial strains.</title>
        <authorList>
            <person name="Brooks B."/>
            <person name="Olm M.R."/>
            <person name="Firek B.A."/>
            <person name="Baker R."/>
            <person name="Thomas B.C."/>
            <person name="Morowitz M.J."/>
            <person name="Banfield J.F."/>
        </authorList>
    </citation>
    <scope>NUCLEOTIDE SEQUENCE [LARGE SCALE GENOMIC DNA]</scope>
    <source>
        <strain evidence="1">S2_005_002_R2_34</strain>
    </source>
</reference>
<organism evidence="1 2">
    <name type="scientific">Rhodovulum sulfidophilum</name>
    <name type="common">Rhodobacter sulfidophilus</name>
    <dbReference type="NCBI Taxonomy" id="35806"/>
    <lineage>
        <taxon>Bacteria</taxon>
        <taxon>Pseudomonadati</taxon>
        <taxon>Pseudomonadota</taxon>
        <taxon>Alphaproteobacteria</taxon>
        <taxon>Rhodobacterales</taxon>
        <taxon>Paracoccaceae</taxon>
        <taxon>Rhodovulum</taxon>
    </lineage>
</organism>
<dbReference type="Gene3D" id="2.60.40.1880">
    <property type="entry name" value="Invasion associated locus B (IalB) protein"/>
    <property type="match status" value="1"/>
</dbReference>
<evidence type="ECO:0000313" key="2">
    <source>
        <dbReference type="Proteomes" id="UP000249185"/>
    </source>
</evidence>
<protein>
    <submittedName>
        <fullName evidence="1">Uncharacterized protein</fullName>
    </submittedName>
</protein>
<dbReference type="InterPro" id="IPR038696">
    <property type="entry name" value="IalB_sf"/>
</dbReference>
<dbReference type="Pfam" id="PF06776">
    <property type="entry name" value="IalB"/>
    <property type="match status" value="1"/>
</dbReference>
<comment type="caution">
    <text evidence="1">The sequence shown here is derived from an EMBL/GenBank/DDBJ whole genome shotgun (WGS) entry which is preliminary data.</text>
</comment>
<dbReference type="InterPro" id="IPR010642">
    <property type="entry name" value="Invasion_prot_B"/>
</dbReference>
<sequence>MTAGPALIEAFRAGDAAQVELTLIDGGRVRLPLSLRGFTAALAALDRLAPGVSP</sequence>
<dbReference type="Proteomes" id="UP000249185">
    <property type="component" value="Unassembled WGS sequence"/>
</dbReference>